<dbReference type="Proteomes" id="UP000807469">
    <property type="component" value="Unassembled WGS sequence"/>
</dbReference>
<dbReference type="AlphaFoldDB" id="A0A9P5YZK6"/>
<dbReference type="Gene3D" id="1.20.140.150">
    <property type="match status" value="1"/>
</dbReference>
<keyword evidence="1" id="KW-0472">Membrane</keyword>
<dbReference type="InterPro" id="IPR052413">
    <property type="entry name" value="SUR7_domain"/>
</dbReference>
<dbReference type="InterPro" id="IPR009571">
    <property type="entry name" value="SUR7/Rim9-like_fungi"/>
</dbReference>
<gene>
    <name evidence="2" type="ORF">BDN70DRAFT_879596</name>
</gene>
<dbReference type="GO" id="GO:0031505">
    <property type="term" value="P:fungal-type cell wall organization"/>
    <property type="evidence" value="ECO:0007669"/>
    <property type="project" value="TreeGrafter"/>
</dbReference>
<evidence type="ECO:0000313" key="3">
    <source>
        <dbReference type="Proteomes" id="UP000807469"/>
    </source>
</evidence>
<accession>A0A9P5YZK6</accession>
<evidence type="ECO:0000256" key="1">
    <source>
        <dbReference type="SAM" id="Phobius"/>
    </source>
</evidence>
<dbReference type="PANTHER" id="PTHR28019">
    <property type="entry name" value="CELL MEMBRANE PROTEIN YLR413W-RELATED"/>
    <property type="match status" value="1"/>
</dbReference>
<dbReference type="EMBL" id="MU155228">
    <property type="protein sequence ID" value="KAF9478692.1"/>
    <property type="molecule type" value="Genomic_DNA"/>
</dbReference>
<reference evidence="2" key="1">
    <citation type="submission" date="2020-11" db="EMBL/GenBank/DDBJ databases">
        <authorList>
            <consortium name="DOE Joint Genome Institute"/>
            <person name="Ahrendt S."/>
            <person name="Riley R."/>
            <person name="Andreopoulos W."/>
            <person name="Labutti K."/>
            <person name="Pangilinan J."/>
            <person name="Ruiz-Duenas F.J."/>
            <person name="Barrasa J.M."/>
            <person name="Sanchez-Garcia M."/>
            <person name="Camarero S."/>
            <person name="Miyauchi S."/>
            <person name="Serrano A."/>
            <person name="Linde D."/>
            <person name="Babiker R."/>
            <person name="Drula E."/>
            <person name="Ayuso-Fernandez I."/>
            <person name="Pacheco R."/>
            <person name="Padilla G."/>
            <person name="Ferreira P."/>
            <person name="Barriuso J."/>
            <person name="Kellner H."/>
            <person name="Castanera R."/>
            <person name="Alfaro M."/>
            <person name="Ramirez L."/>
            <person name="Pisabarro A.G."/>
            <person name="Kuo A."/>
            <person name="Tritt A."/>
            <person name="Lipzen A."/>
            <person name="He G."/>
            <person name="Yan M."/>
            <person name="Ng V."/>
            <person name="Cullen D."/>
            <person name="Martin F."/>
            <person name="Rosso M.-N."/>
            <person name="Henrissat B."/>
            <person name="Hibbett D."/>
            <person name="Martinez A.T."/>
            <person name="Grigoriev I.V."/>
        </authorList>
    </citation>
    <scope>NUCLEOTIDE SEQUENCE</scope>
    <source>
        <strain evidence="2">CIRM-BRFM 674</strain>
    </source>
</reference>
<protein>
    <submittedName>
        <fullName evidence="2">Uncharacterized protein</fullName>
    </submittedName>
</protein>
<dbReference type="Pfam" id="PF06687">
    <property type="entry name" value="SUR7"/>
    <property type="match status" value="1"/>
</dbReference>
<name>A0A9P5YZK6_9AGAR</name>
<feature type="transmembrane region" description="Helical" evidence="1">
    <location>
        <begin position="231"/>
        <end position="250"/>
    </location>
</feature>
<feature type="transmembrane region" description="Helical" evidence="1">
    <location>
        <begin position="151"/>
        <end position="172"/>
    </location>
</feature>
<dbReference type="OrthoDB" id="3349852at2759"/>
<keyword evidence="1" id="KW-0812">Transmembrane</keyword>
<evidence type="ECO:0000313" key="2">
    <source>
        <dbReference type="EMBL" id="KAF9478692.1"/>
    </source>
</evidence>
<organism evidence="2 3">
    <name type="scientific">Pholiota conissans</name>
    <dbReference type="NCBI Taxonomy" id="109636"/>
    <lineage>
        <taxon>Eukaryota</taxon>
        <taxon>Fungi</taxon>
        <taxon>Dikarya</taxon>
        <taxon>Basidiomycota</taxon>
        <taxon>Agaricomycotina</taxon>
        <taxon>Agaricomycetes</taxon>
        <taxon>Agaricomycetidae</taxon>
        <taxon>Agaricales</taxon>
        <taxon>Agaricineae</taxon>
        <taxon>Strophariaceae</taxon>
        <taxon>Pholiota</taxon>
    </lineage>
</organism>
<dbReference type="GO" id="GO:0005886">
    <property type="term" value="C:plasma membrane"/>
    <property type="evidence" value="ECO:0007669"/>
    <property type="project" value="InterPro"/>
</dbReference>
<comment type="caution">
    <text evidence="2">The sequence shown here is derived from an EMBL/GenBank/DDBJ whole genome shotgun (WGS) entry which is preliminary data.</text>
</comment>
<feature type="transmembrane region" description="Helical" evidence="1">
    <location>
        <begin position="12"/>
        <end position="31"/>
    </location>
</feature>
<feature type="transmembrane region" description="Helical" evidence="1">
    <location>
        <begin position="178"/>
        <end position="202"/>
    </location>
</feature>
<dbReference type="PANTHER" id="PTHR28019:SF2">
    <property type="entry name" value="CELL MEMBRANE PROTEIN YLR413W-RELATED"/>
    <property type="match status" value="1"/>
</dbReference>
<dbReference type="GO" id="GO:0051285">
    <property type="term" value="C:cell cortex of cell tip"/>
    <property type="evidence" value="ECO:0007669"/>
    <property type="project" value="TreeGrafter"/>
</dbReference>
<sequence length="257" mass="27654">MRGEVCIGIGSIFSFTSLILLIFVHVGQISLSNVPRNIFMVKVNMSAYGQNIAAAIAPNPVFGLYTNNASAPLNDQQGLRQFYEFGLYSYCAYVEPKAGTCSNHTAGQTFKPYDIVTSDMLANFSRLSATPLIPLDLTFKDSKYLGQTSRAAYWLLLLGTICAALALITGIAKNNLTLSFSSIISTIGALFLLIAASLWTVLIKKAQAINTATQALNGEPVGITVSEGNGLFLTWAAFVCLFISVIPYVLSCCTFRG</sequence>
<proteinExistence type="predicted"/>
<keyword evidence="1" id="KW-1133">Transmembrane helix</keyword>
<keyword evidence="3" id="KW-1185">Reference proteome</keyword>